<dbReference type="AlphaFoldDB" id="A0A8T0TA06"/>
<dbReference type="EMBL" id="CM029044">
    <property type="protein sequence ID" value="KAG2607830.1"/>
    <property type="molecule type" value="Genomic_DNA"/>
</dbReference>
<feature type="region of interest" description="Disordered" evidence="1">
    <location>
        <begin position="156"/>
        <end position="201"/>
    </location>
</feature>
<gene>
    <name evidence="2" type="ORF">PVAP13_4NG275211</name>
</gene>
<organism evidence="2 3">
    <name type="scientific">Panicum virgatum</name>
    <name type="common">Blackwell switchgrass</name>
    <dbReference type="NCBI Taxonomy" id="38727"/>
    <lineage>
        <taxon>Eukaryota</taxon>
        <taxon>Viridiplantae</taxon>
        <taxon>Streptophyta</taxon>
        <taxon>Embryophyta</taxon>
        <taxon>Tracheophyta</taxon>
        <taxon>Spermatophyta</taxon>
        <taxon>Magnoliopsida</taxon>
        <taxon>Liliopsida</taxon>
        <taxon>Poales</taxon>
        <taxon>Poaceae</taxon>
        <taxon>PACMAD clade</taxon>
        <taxon>Panicoideae</taxon>
        <taxon>Panicodae</taxon>
        <taxon>Paniceae</taxon>
        <taxon>Panicinae</taxon>
        <taxon>Panicum</taxon>
        <taxon>Panicum sect. Hiantes</taxon>
    </lineage>
</organism>
<evidence type="ECO:0000313" key="2">
    <source>
        <dbReference type="EMBL" id="KAG2607830.1"/>
    </source>
</evidence>
<protein>
    <submittedName>
        <fullName evidence="2">Uncharacterized protein</fullName>
    </submittedName>
</protein>
<feature type="compositionally biased region" description="Low complexity" evidence="1">
    <location>
        <begin position="180"/>
        <end position="195"/>
    </location>
</feature>
<name>A0A8T0TA06_PANVG</name>
<evidence type="ECO:0000313" key="3">
    <source>
        <dbReference type="Proteomes" id="UP000823388"/>
    </source>
</evidence>
<proteinExistence type="predicted"/>
<reference evidence="2" key="1">
    <citation type="submission" date="2020-05" db="EMBL/GenBank/DDBJ databases">
        <title>WGS assembly of Panicum virgatum.</title>
        <authorList>
            <person name="Lovell J.T."/>
            <person name="Jenkins J."/>
            <person name="Shu S."/>
            <person name="Juenger T.E."/>
            <person name="Schmutz J."/>
        </authorList>
    </citation>
    <scope>NUCLEOTIDE SEQUENCE</scope>
    <source>
        <strain evidence="2">AP13</strain>
    </source>
</reference>
<accession>A0A8T0TA06</accession>
<keyword evidence="3" id="KW-1185">Reference proteome</keyword>
<evidence type="ECO:0000256" key="1">
    <source>
        <dbReference type="SAM" id="MobiDB-lite"/>
    </source>
</evidence>
<sequence length="201" mass="21581">MIRAGPGAAHWLAGRMSSRNQGSLRATPALLLDEKEKIIKHAFFLFLFFWCYCVPPHLPTSGSGGERDAASLPTRTAGNEVLAVPRAGRGEVTSAAAAASGAVHAPPATARLGARWTRRRARVPRAAASVNGSRDCCDQVTRDVPGAAQPMAAARKHIVCRRPPQRPTPLSPRRRGDAKLPSPLLQSQVSSQQFPYSFTNK</sequence>
<comment type="caution">
    <text evidence="2">The sequence shown here is derived from an EMBL/GenBank/DDBJ whole genome shotgun (WGS) entry which is preliminary data.</text>
</comment>
<dbReference type="Proteomes" id="UP000823388">
    <property type="component" value="Chromosome 4N"/>
</dbReference>